<reference evidence="1" key="1">
    <citation type="submission" date="2015-01" db="EMBL/GenBank/DDBJ databases">
        <title>Population genomics of rice bacterial leaf blight strains from India.</title>
        <authorList>
            <person name="Midha S."/>
            <person name="Anil M.G."/>
            <person name="Mishra D."/>
            <person name="Brahma K."/>
            <person name="Laha G.S."/>
            <person name="Sundaram R.M."/>
            <person name="Sonti R.V."/>
            <person name="Patil P.B."/>
        </authorList>
    </citation>
    <scope>NUCLEOTIDE SEQUENCE</scope>
    <source>
        <strain evidence="1">BXO512</strain>
    </source>
</reference>
<protein>
    <submittedName>
        <fullName evidence="1">Uncharacterized protein</fullName>
    </submittedName>
</protein>
<evidence type="ECO:0000313" key="1">
    <source>
        <dbReference type="EMBL" id="OLG93740.1"/>
    </source>
</evidence>
<name>A0A854CP83_XANOO</name>
<dbReference type="EMBL" id="JXEA01000044">
    <property type="protein sequence ID" value="OLG93740.1"/>
    <property type="molecule type" value="Genomic_DNA"/>
</dbReference>
<proteinExistence type="predicted"/>
<sequence>MRVRLLGLVKIEVFYVVLFAMHDARGRHVQVHTYPLPMLRATFSRWEKEMLASLLRAAAMLQGQVSVVPTMH</sequence>
<comment type="caution">
    <text evidence="1">The sequence shown here is derived from an EMBL/GenBank/DDBJ whole genome shotgun (WGS) entry which is preliminary data.</text>
</comment>
<gene>
    <name evidence="1" type="ORF">BXO512_03870</name>
</gene>
<dbReference type="AlphaFoldDB" id="A0A854CP83"/>
<accession>A0A854CP83</accession>
<organism evidence="1">
    <name type="scientific">Xanthomonas oryzae pv. oryzae</name>
    <dbReference type="NCBI Taxonomy" id="64187"/>
    <lineage>
        <taxon>Bacteria</taxon>
        <taxon>Pseudomonadati</taxon>
        <taxon>Pseudomonadota</taxon>
        <taxon>Gammaproteobacteria</taxon>
        <taxon>Lysobacterales</taxon>
        <taxon>Lysobacteraceae</taxon>
        <taxon>Xanthomonas</taxon>
    </lineage>
</organism>